<evidence type="ECO:0000256" key="4">
    <source>
        <dbReference type="ARBA" id="ARBA00022989"/>
    </source>
</evidence>
<dbReference type="PANTHER" id="PTHR23504:SF1">
    <property type="entry name" value="GH21943P-RELATED"/>
    <property type="match status" value="1"/>
</dbReference>
<name>A0A816KQC6_BRANA</name>
<dbReference type="InterPro" id="IPR036259">
    <property type="entry name" value="MFS_trans_sf"/>
</dbReference>
<evidence type="ECO:0000256" key="2">
    <source>
        <dbReference type="ARBA" id="ARBA00022448"/>
    </source>
</evidence>
<dbReference type="Gene3D" id="1.20.1250.20">
    <property type="entry name" value="MFS general substrate transporter like domains"/>
    <property type="match status" value="2"/>
</dbReference>
<evidence type="ECO:0000256" key="3">
    <source>
        <dbReference type="ARBA" id="ARBA00022692"/>
    </source>
</evidence>
<feature type="transmembrane region" description="Helical" evidence="6">
    <location>
        <begin position="51"/>
        <end position="71"/>
    </location>
</feature>
<protein>
    <submittedName>
        <fullName evidence="7">(rape) hypothetical protein</fullName>
    </submittedName>
</protein>
<reference evidence="7" key="1">
    <citation type="submission" date="2021-01" db="EMBL/GenBank/DDBJ databases">
        <authorList>
            <consortium name="Genoscope - CEA"/>
            <person name="William W."/>
        </authorList>
    </citation>
    <scope>NUCLEOTIDE SEQUENCE</scope>
</reference>
<dbReference type="SUPFAM" id="SSF103473">
    <property type="entry name" value="MFS general substrate transporter"/>
    <property type="match status" value="1"/>
</dbReference>
<feature type="transmembrane region" description="Helical" evidence="6">
    <location>
        <begin position="550"/>
        <end position="569"/>
    </location>
</feature>
<feature type="transmembrane region" description="Helical" evidence="6">
    <location>
        <begin position="288"/>
        <end position="310"/>
    </location>
</feature>
<dbReference type="PANTHER" id="PTHR23504">
    <property type="entry name" value="MAJOR FACILITATOR SUPERFAMILY DOMAIN-CONTAINING PROTEIN 10"/>
    <property type="match status" value="1"/>
</dbReference>
<feature type="transmembrane region" description="Helical" evidence="6">
    <location>
        <begin position="480"/>
        <end position="500"/>
    </location>
</feature>
<keyword evidence="2" id="KW-0813">Transport</keyword>
<dbReference type="Pfam" id="PF07690">
    <property type="entry name" value="MFS_1"/>
    <property type="match status" value="1"/>
</dbReference>
<dbReference type="CDD" id="cd17330">
    <property type="entry name" value="MFS_SLC46_TetA_like"/>
    <property type="match status" value="1"/>
</dbReference>
<feature type="transmembrane region" description="Helical" evidence="6">
    <location>
        <begin position="316"/>
        <end position="334"/>
    </location>
</feature>
<proteinExistence type="predicted"/>
<dbReference type="GO" id="GO:0022857">
    <property type="term" value="F:transmembrane transporter activity"/>
    <property type="evidence" value="ECO:0007669"/>
    <property type="project" value="InterPro"/>
</dbReference>
<keyword evidence="3 6" id="KW-0812">Transmembrane</keyword>
<keyword evidence="4 6" id="KW-1133">Transmembrane helix</keyword>
<feature type="transmembrane region" description="Helical" evidence="6">
    <location>
        <begin position="427"/>
        <end position="448"/>
    </location>
</feature>
<feature type="transmembrane region" description="Helical" evidence="6">
    <location>
        <begin position="12"/>
        <end position="31"/>
    </location>
</feature>
<dbReference type="GO" id="GO:0016020">
    <property type="term" value="C:membrane"/>
    <property type="evidence" value="ECO:0007669"/>
    <property type="project" value="UniProtKB-SubCell"/>
</dbReference>
<keyword evidence="5 6" id="KW-0472">Membrane</keyword>
<feature type="transmembrane region" description="Helical" evidence="6">
    <location>
        <begin position="512"/>
        <end position="530"/>
    </location>
</feature>
<dbReference type="AlphaFoldDB" id="A0A816KQC6"/>
<dbReference type="InterPro" id="IPR011701">
    <property type="entry name" value="MFS"/>
</dbReference>
<organism evidence="7">
    <name type="scientific">Brassica napus</name>
    <name type="common">Rape</name>
    <dbReference type="NCBI Taxonomy" id="3708"/>
    <lineage>
        <taxon>Eukaryota</taxon>
        <taxon>Viridiplantae</taxon>
        <taxon>Streptophyta</taxon>
        <taxon>Embryophyta</taxon>
        <taxon>Tracheophyta</taxon>
        <taxon>Spermatophyta</taxon>
        <taxon>Magnoliopsida</taxon>
        <taxon>eudicotyledons</taxon>
        <taxon>Gunneridae</taxon>
        <taxon>Pentapetalae</taxon>
        <taxon>rosids</taxon>
        <taxon>malvids</taxon>
        <taxon>Brassicales</taxon>
        <taxon>Brassicaceae</taxon>
        <taxon>Brassiceae</taxon>
        <taxon>Brassica</taxon>
    </lineage>
</organism>
<dbReference type="EMBL" id="HG994366">
    <property type="protein sequence ID" value="CAF1918132.1"/>
    <property type="molecule type" value="Genomic_DNA"/>
</dbReference>
<sequence length="581" mass="64180">MEETTTFQGLRHLFMTVFLHGFSAFIVVPVITDVSMAALCPGKDECSLAIYLSGFQQAITGVGSLMMMPLVGSLSDKHGRKSLLTLPMALNILPLGLTHGTLQTFDTSFDMQPASLVIFRSVHVPQLVSSLLEANISYNIVANRTRSELMMLNVHFEESLNSAICLLKSLNGMYNTLDKSYSKASIYNLKIRTSSTLLLRVFEQSFVLIHFTSPCKPQIHDHTRDKNIFLSRTCSDTNSILAYSRETSVFYIYYVLKTFTSIFCEGSVFCLALAYVADNVSENQRASAFGILTGIGSCAFVCANCCARFLSTTAIFQVATTVAIFSTVYMRIFLPDSIRDNSLVTSIVSTEKLSYVLLEDYPGHRNQISRTVRSVREMASLMRSSVPLFQVAMVSFFSSLSEAGLHASSMYYLKAKFQFNKDQFADLMIIFGIAGSVSQLLFMPILIPALKEEKLLSIGLFFGCAHMFLLGMAWSAWVPYMAAMFSLVSIFHQSCMRSIVSKQVTSYEQGKAQGIISSICSLANVISPLAFSPLTGWFLSERAPFHFPGFSLMCAGFTMTIAFILSLMIRATTPVAAMGSP</sequence>
<accession>A0A816KQC6</accession>
<dbReference type="Proteomes" id="UP001295469">
    <property type="component" value="Chromosome C02"/>
</dbReference>
<evidence type="ECO:0000256" key="1">
    <source>
        <dbReference type="ARBA" id="ARBA00004141"/>
    </source>
</evidence>
<evidence type="ECO:0000256" key="5">
    <source>
        <dbReference type="ARBA" id="ARBA00023136"/>
    </source>
</evidence>
<feature type="transmembrane region" description="Helical" evidence="6">
    <location>
        <begin position="251"/>
        <end position="276"/>
    </location>
</feature>
<evidence type="ECO:0000313" key="7">
    <source>
        <dbReference type="EMBL" id="CAF1918132.1"/>
    </source>
</evidence>
<comment type="subcellular location">
    <subcellularLocation>
        <location evidence="1">Membrane</location>
        <topology evidence="1">Multi-pass membrane protein</topology>
    </subcellularLocation>
</comment>
<gene>
    <name evidence="7" type="ORF">DARMORV10_C02P42790.1</name>
</gene>
<evidence type="ECO:0000256" key="6">
    <source>
        <dbReference type="SAM" id="Phobius"/>
    </source>
</evidence>
<feature type="transmembrane region" description="Helical" evidence="6">
    <location>
        <begin position="386"/>
        <end position="407"/>
    </location>
</feature>